<dbReference type="Proteomes" id="UP001500618">
    <property type="component" value="Unassembled WGS sequence"/>
</dbReference>
<dbReference type="InterPro" id="IPR001647">
    <property type="entry name" value="HTH_TetR"/>
</dbReference>
<evidence type="ECO:0000256" key="3">
    <source>
        <dbReference type="ARBA" id="ARBA00023163"/>
    </source>
</evidence>
<accession>A0ABN2HCF2</accession>
<dbReference type="Pfam" id="PF00392">
    <property type="entry name" value="GntR"/>
    <property type="match status" value="1"/>
</dbReference>
<evidence type="ECO:0000313" key="8">
    <source>
        <dbReference type="Proteomes" id="UP001500618"/>
    </source>
</evidence>
<evidence type="ECO:0000259" key="6">
    <source>
        <dbReference type="PROSITE" id="PS50977"/>
    </source>
</evidence>
<dbReference type="PROSITE" id="PS50977">
    <property type="entry name" value="HTH_TETR_2"/>
    <property type="match status" value="1"/>
</dbReference>
<dbReference type="Pfam" id="PF02909">
    <property type="entry name" value="TetR_C_1"/>
    <property type="match status" value="1"/>
</dbReference>
<dbReference type="RefSeq" id="WP_163571720.1">
    <property type="nucleotide sequence ID" value="NZ_BAAANY010000013.1"/>
</dbReference>
<feature type="DNA-binding region" description="H-T-H motif" evidence="4">
    <location>
        <begin position="106"/>
        <end position="125"/>
    </location>
</feature>
<gene>
    <name evidence="7" type="ORF">GCM10009765_38550</name>
</gene>
<comment type="caution">
    <text evidence="7">The sequence shown here is derived from an EMBL/GenBank/DDBJ whole genome shotgun (WGS) entry which is preliminary data.</text>
</comment>
<dbReference type="PANTHER" id="PTHR30055:SF151">
    <property type="entry name" value="TRANSCRIPTIONAL REGULATORY PROTEIN"/>
    <property type="match status" value="1"/>
</dbReference>
<reference evidence="7 8" key="1">
    <citation type="journal article" date="2019" name="Int. J. Syst. Evol. Microbiol.">
        <title>The Global Catalogue of Microorganisms (GCM) 10K type strain sequencing project: providing services to taxonomists for standard genome sequencing and annotation.</title>
        <authorList>
            <consortium name="The Broad Institute Genomics Platform"/>
            <consortium name="The Broad Institute Genome Sequencing Center for Infectious Disease"/>
            <person name="Wu L."/>
            <person name="Ma J."/>
        </authorList>
    </citation>
    <scope>NUCLEOTIDE SEQUENCE [LARGE SCALE GENOMIC DNA]</scope>
    <source>
        <strain evidence="7 8">JCM 14718</strain>
    </source>
</reference>
<dbReference type="InterPro" id="IPR000524">
    <property type="entry name" value="Tscrpt_reg_HTH_GntR"/>
</dbReference>
<dbReference type="InterPro" id="IPR050109">
    <property type="entry name" value="HTH-type_TetR-like_transc_reg"/>
</dbReference>
<name>A0ABN2HCF2_9ACTN</name>
<dbReference type="InterPro" id="IPR036388">
    <property type="entry name" value="WH-like_DNA-bd_sf"/>
</dbReference>
<dbReference type="Gene3D" id="1.10.10.60">
    <property type="entry name" value="Homeodomain-like"/>
    <property type="match status" value="1"/>
</dbReference>
<feature type="domain" description="HTH gntR-type" evidence="5">
    <location>
        <begin position="3"/>
        <end position="71"/>
    </location>
</feature>
<keyword evidence="8" id="KW-1185">Reference proteome</keyword>
<dbReference type="InterPro" id="IPR036390">
    <property type="entry name" value="WH_DNA-bd_sf"/>
</dbReference>
<keyword evidence="3" id="KW-0804">Transcription</keyword>
<dbReference type="InterPro" id="IPR009057">
    <property type="entry name" value="Homeodomain-like_sf"/>
</dbReference>
<evidence type="ECO:0000256" key="1">
    <source>
        <dbReference type="ARBA" id="ARBA00023015"/>
    </source>
</evidence>
<sequence>MEPKPYERIVADIRRQIVAGELRAGDRVPATRQIAKDWGVAIVTASKALATLRQEGLVQAVPRVGTVVSQPKRRVRAAESTHEIQRDNLVRVAIEIADAEGRRALSMRRVATELGVPTMSIYRHVRNREELELLMADAAFAQASLPATPPVGWRAQLELLMRTQWAMCRRHPWLAHVISVTRPRPAPHLATHVEWVMRAIDGHGLDPNTMITTHIMLFSCVRAIAINLEPEAEAEQDTGMTSLQWMDVQEDNAMGVILRPQYPVFARVTEEADFDLNLDELFEFTMARTLDGLAPLLTPG</sequence>
<dbReference type="PROSITE" id="PS50949">
    <property type="entry name" value="HTH_GNTR"/>
    <property type="match status" value="1"/>
</dbReference>
<dbReference type="SUPFAM" id="SSF46785">
    <property type="entry name" value="Winged helix' DNA-binding domain"/>
    <property type="match status" value="1"/>
</dbReference>
<dbReference type="InterPro" id="IPR004111">
    <property type="entry name" value="Repressor_TetR_C"/>
</dbReference>
<dbReference type="SUPFAM" id="SSF46689">
    <property type="entry name" value="Homeodomain-like"/>
    <property type="match status" value="1"/>
</dbReference>
<dbReference type="SMART" id="SM00345">
    <property type="entry name" value="HTH_GNTR"/>
    <property type="match status" value="1"/>
</dbReference>
<dbReference type="Gene3D" id="1.10.357.10">
    <property type="entry name" value="Tetracycline Repressor, domain 2"/>
    <property type="match status" value="1"/>
</dbReference>
<evidence type="ECO:0000256" key="2">
    <source>
        <dbReference type="ARBA" id="ARBA00023125"/>
    </source>
</evidence>
<keyword evidence="2 4" id="KW-0238">DNA-binding</keyword>
<protein>
    <submittedName>
        <fullName evidence="7">GntR family transcriptional regulator</fullName>
    </submittedName>
</protein>
<evidence type="ECO:0000313" key="7">
    <source>
        <dbReference type="EMBL" id="GAA1685560.1"/>
    </source>
</evidence>
<evidence type="ECO:0000259" key="5">
    <source>
        <dbReference type="PROSITE" id="PS50949"/>
    </source>
</evidence>
<dbReference type="CDD" id="cd07377">
    <property type="entry name" value="WHTH_GntR"/>
    <property type="match status" value="1"/>
</dbReference>
<evidence type="ECO:0000256" key="4">
    <source>
        <dbReference type="PROSITE-ProRule" id="PRU00335"/>
    </source>
</evidence>
<dbReference type="Gene3D" id="1.10.10.10">
    <property type="entry name" value="Winged helix-like DNA-binding domain superfamily/Winged helix DNA-binding domain"/>
    <property type="match status" value="1"/>
</dbReference>
<keyword evidence="1" id="KW-0805">Transcription regulation</keyword>
<dbReference type="SUPFAM" id="SSF48498">
    <property type="entry name" value="Tetracyclin repressor-like, C-terminal domain"/>
    <property type="match status" value="1"/>
</dbReference>
<dbReference type="InterPro" id="IPR036271">
    <property type="entry name" value="Tet_transcr_reg_TetR-rel_C_sf"/>
</dbReference>
<dbReference type="PANTHER" id="PTHR30055">
    <property type="entry name" value="HTH-TYPE TRANSCRIPTIONAL REGULATOR RUTR"/>
    <property type="match status" value="1"/>
</dbReference>
<feature type="domain" description="HTH tetR-type" evidence="6">
    <location>
        <begin position="83"/>
        <end position="143"/>
    </location>
</feature>
<proteinExistence type="predicted"/>
<dbReference type="EMBL" id="BAAANY010000013">
    <property type="protein sequence ID" value="GAA1685560.1"/>
    <property type="molecule type" value="Genomic_DNA"/>
</dbReference>
<organism evidence="7 8">
    <name type="scientific">Fodinicola feengrottensis</name>
    <dbReference type="NCBI Taxonomy" id="435914"/>
    <lineage>
        <taxon>Bacteria</taxon>
        <taxon>Bacillati</taxon>
        <taxon>Actinomycetota</taxon>
        <taxon>Actinomycetes</taxon>
        <taxon>Mycobacteriales</taxon>
        <taxon>Fodinicola</taxon>
    </lineage>
</organism>